<dbReference type="EMBL" id="FNJQ01000030">
    <property type="protein sequence ID" value="SDP63305.1"/>
    <property type="molecule type" value="Genomic_DNA"/>
</dbReference>
<feature type="transmembrane region" description="Helical" evidence="1">
    <location>
        <begin position="6"/>
        <end position="27"/>
    </location>
</feature>
<evidence type="ECO:0008006" key="4">
    <source>
        <dbReference type="Google" id="ProtNLM"/>
    </source>
</evidence>
<evidence type="ECO:0000313" key="2">
    <source>
        <dbReference type="EMBL" id="SDP63305.1"/>
    </source>
</evidence>
<dbReference type="AlphaFoldDB" id="A0A1H0UBC1"/>
<accession>A0A1H0UBC1</accession>
<feature type="transmembrane region" description="Helical" evidence="1">
    <location>
        <begin position="88"/>
        <end position="106"/>
    </location>
</feature>
<dbReference type="RefSeq" id="WP_074573135.1">
    <property type="nucleotide sequence ID" value="NZ_FNJQ01000030.1"/>
</dbReference>
<feature type="transmembrane region" description="Helical" evidence="1">
    <location>
        <begin position="58"/>
        <end position="76"/>
    </location>
</feature>
<keyword evidence="1" id="KW-1133">Transmembrane helix</keyword>
<protein>
    <recommendedName>
        <fullName evidence="4">DUF2178 domain-containing protein</fullName>
    </recommendedName>
</protein>
<organism evidence="2 3">
    <name type="scientific">Selenomonas ruminantium</name>
    <dbReference type="NCBI Taxonomy" id="971"/>
    <lineage>
        <taxon>Bacteria</taxon>
        <taxon>Bacillati</taxon>
        <taxon>Bacillota</taxon>
        <taxon>Negativicutes</taxon>
        <taxon>Selenomonadales</taxon>
        <taxon>Selenomonadaceae</taxon>
        <taxon>Selenomonas</taxon>
    </lineage>
</organism>
<name>A0A1H0UBC1_SELRU</name>
<reference evidence="2 3" key="1">
    <citation type="submission" date="2016-10" db="EMBL/GenBank/DDBJ databases">
        <authorList>
            <person name="de Groot N.N."/>
        </authorList>
    </citation>
    <scope>NUCLEOTIDE SEQUENCE [LARGE SCALE GENOMIC DNA]</scope>
    <source>
        <strain evidence="2 3">S137</strain>
    </source>
</reference>
<gene>
    <name evidence="2" type="ORF">SAMN05216366_13038</name>
</gene>
<dbReference type="Proteomes" id="UP000182412">
    <property type="component" value="Unassembled WGS sequence"/>
</dbReference>
<proteinExistence type="predicted"/>
<evidence type="ECO:0000313" key="3">
    <source>
        <dbReference type="Proteomes" id="UP000182412"/>
    </source>
</evidence>
<sequence length="110" mass="12713">MLISSGGLAFLVIAFLTIGFYLVKFIVWTKNDIKRQQQIEKVRQEKFHHESNSMVRRYAGVIIILLVSSPFVFFFWTDIGGKMLISNPLVFIFLYVAAGVGILRLYEKHK</sequence>
<keyword evidence="1" id="KW-0472">Membrane</keyword>
<evidence type="ECO:0000256" key="1">
    <source>
        <dbReference type="SAM" id="Phobius"/>
    </source>
</evidence>
<keyword evidence="1" id="KW-0812">Transmembrane</keyword>